<sequence>MSESQENKPVETPTEVKPVAEKKPAAEKKEKKPAAKKVGIMETLQTPDYIKERIEIWEGLKAKHLESLKDMKEEPINITLPDGKVVAGIKNKTTPYDVAKGISRGLADAIVSSKVNGEQIWDISRPLEADCNLQLCKFDSEEGKKTFWHSSAHILGQAMERIYGGQLCIGPATSDGFYYDMAMGDKIVSAEDYKLINEVAQKIVQEKQPFERLAVPRDTALTMFKFNKYKTEIISKIPQEDTVSLYRCGTLVDLCRGPHVPNTSYIKSFAVTKNSSAYWLGKAENDDLQRVYGVSFPDKKQMEEYENFMREAALRDHRNVGKAQELFFFHPYSPGSAFFLPHGTRIYNKLVEFIREEYHRRGFTEVISPSIFSQKLWEQSGHWQKYSENMFVLPVDKDNFSLKPMNCPGHCLMFGSRQRSYRELPLRFADFGVLHRNELAGALTGLTRVRKFQQDDAHIFCTTEMIEDEINSCLGFMQYVYGIFGFEFSLELSTRPDNFLGEIAQWDIAEASLEKALNKFGKPWKLNPKDGAFYGPKIDIQITDCLKRSHQCATIQLDFQLPIRFDLEYQSDDASELKKRPVIIHRAILGSVERMMAILIEHTGGKWPLWVSPRQAIVVTVNKTHNEYGQKVCKQISDAGFYCDIDDSDKTISKKVREAQLAQFNYILVVGQEEINGNTVNVRTRDNIVRGSLTVENLISEFNQLVKEFK</sequence>
<dbReference type="GO" id="GO:0005524">
    <property type="term" value="F:ATP binding"/>
    <property type="evidence" value="ECO:0007669"/>
    <property type="project" value="UniProtKB-KW"/>
</dbReference>
<evidence type="ECO:0000256" key="3">
    <source>
        <dbReference type="ARBA" id="ARBA00013163"/>
    </source>
</evidence>
<dbReference type="FunFam" id="3.10.20.30:FF:000006">
    <property type="entry name" value="Threonine--tRNA ligase, cytoplasmic"/>
    <property type="match status" value="1"/>
</dbReference>
<dbReference type="InterPro" id="IPR012675">
    <property type="entry name" value="Beta-grasp_dom_sf"/>
</dbReference>
<dbReference type="InterPro" id="IPR004154">
    <property type="entry name" value="Anticodon-bd"/>
</dbReference>
<dbReference type="InterPro" id="IPR012947">
    <property type="entry name" value="tRNA_SAD"/>
</dbReference>
<dbReference type="InterPro" id="IPR012676">
    <property type="entry name" value="TGS-like"/>
</dbReference>
<dbReference type="FunFam" id="3.30.930.10:FF:000009">
    <property type="entry name" value="Threonine--tRNA ligase 2, cytoplasmic"/>
    <property type="match status" value="1"/>
</dbReference>
<dbReference type="HAMAP" id="MF_00184">
    <property type="entry name" value="Thr_tRNA_synth"/>
    <property type="match status" value="1"/>
</dbReference>
<dbReference type="InterPro" id="IPR047246">
    <property type="entry name" value="ThrRS_anticodon"/>
</dbReference>
<dbReference type="PANTHER" id="PTHR11451">
    <property type="entry name" value="THREONINE-TRNA LIGASE"/>
    <property type="match status" value="1"/>
</dbReference>
<dbReference type="PRINTS" id="PR01047">
    <property type="entry name" value="TRNASYNTHTHR"/>
</dbReference>
<evidence type="ECO:0000256" key="4">
    <source>
        <dbReference type="ARBA" id="ARBA00022490"/>
    </source>
</evidence>
<dbReference type="GO" id="GO:0006435">
    <property type="term" value="P:threonyl-tRNA aminoacylation"/>
    <property type="evidence" value="ECO:0007669"/>
    <property type="project" value="InterPro"/>
</dbReference>
<evidence type="ECO:0000256" key="5">
    <source>
        <dbReference type="ARBA" id="ARBA00022598"/>
    </source>
</evidence>
<dbReference type="InterPro" id="IPR006195">
    <property type="entry name" value="aa-tRNA-synth_II"/>
</dbReference>
<gene>
    <name evidence="15" type="ORF">RB653_008476</name>
</gene>
<dbReference type="EC" id="6.1.1.3" evidence="3"/>
<name>A0AAN7U075_9MYCE</name>
<keyword evidence="5" id="KW-0436">Ligase</keyword>
<feature type="region of interest" description="Disordered" evidence="12">
    <location>
        <begin position="1"/>
        <end position="37"/>
    </location>
</feature>
<dbReference type="SMART" id="SM00863">
    <property type="entry name" value="tRNA_SAD"/>
    <property type="match status" value="1"/>
</dbReference>
<dbReference type="FunFam" id="3.40.50.800:FF:000019">
    <property type="entry name" value="Threonine--tRNA ligase mitochondrial 1"/>
    <property type="match status" value="1"/>
</dbReference>
<comment type="caution">
    <text evidence="15">The sequence shown here is derived from an EMBL/GenBank/DDBJ whole genome shotgun (WGS) entry which is preliminary data.</text>
</comment>
<accession>A0AAN7U075</accession>
<dbReference type="Pfam" id="PF07973">
    <property type="entry name" value="tRNA_SAD"/>
    <property type="match status" value="1"/>
</dbReference>
<dbReference type="InterPro" id="IPR036621">
    <property type="entry name" value="Anticodon-bd_dom_sf"/>
</dbReference>
<dbReference type="Gene3D" id="3.40.50.800">
    <property type="entry name" value="Anticodon-binding domain"/>
    <property type="match status" value="1"/>
</dbReference>
<keyword evidence="16" id="KW-1185">Reference proteome</keyword>
<evidence type="ECO:0000256" key="7">
    <source>
        <dbReference type="ARBA" id="ARBA00022840"/>
    </source>
</evidence>
<dbReference type="Pfam" id="PF03129">
    <property type="entry name" value="HGTP_anticodon"/>
    <property type="match status" value="1"/>
</dbReference>
<dbReference type="PROSITE" id="PS51880">
    <property type="entry name" value="TGS"/>
    <property type="match status" value="1"/>
</dbReference>
<feature type="domain" description="TGS" evidence="14">
    <location>
        <begin position="72"/>
        <end position="137"/>
    </location>
</feature>
<dbReference type="CDD" id="cd00771">
    <property type="entry name" value="ThrRS_core"/>
    <property type="match status" value="1"/>
</dbReference>
<evidence type="ECO:0000256" key="8">
    <source>
        <dbReference type="ARBA" id="ARBA00022917"/>
    </source>
</evidence>
<keyword evidence="4" id="KW-0963">Cytoplasm</keyword>
<dbReference type="CDD" id="cd01667">
    <property type="entry name" value="TGS_ThrRS"/>
    <property type="match status" value="1"/>
</dbReference>
<feature type="domain" description="Aminoacyl-transfer RNA synthetases class-II family profile" evidence="13">
    <location>
        <begin position="341"/>
        <end position="608"/>
    </location>
</feature>
<evidence type="ECO:0000256" key="1">
    <source>
        <dbReference type="ARBA" id="ARBA00004496"/>
    </source>
</evidence>
<organism evidence="15 16">
    <name type="scientific">Dictyostelium firmibasis</name>
    <dbReference type="NCBI Taxonomy" id="79012"/>
    <lineage>
        <taxon>Eukaryota</taxon>
        <taxon>Amoebozoa</taxon>
        <taxon>Evosea</taxon>
        <taxon>Eumycetozoa</taxon>
        <taxon>Dictyostelia</taxon>
        <taxon>Dictyosteliales</taxon>
        <taxon>Dictyosteliaceae</taxon>
        <taxon>Dictyostelium</taxon>
    </lineage>
</organism>
<dbReference type="SUPFAM" id="SSF55186">
    <property type="entry name" value="ThrRS/AlaRS common domain"/>
    <property type="match status" value="1"/>
</dbReference>
<comment type="similarity">
    <text evidence="2">Belongs to the class-II aminoacyl-tRNA synthetase family.</text>
</comment>
<feature type="compositionally biased region" description="Basic and acidic residues" evidence="12">
    <location>
        <begin position="18"/>
        <end position="33"/>
    </location>
</feature>
<dbReference type="Pfam" id="PF02824">
    <property type="entry name" value="TGS"/>
    <property type="match status" value="1"/>
</dbReference>
<dbReference type="GO" id="GO:0004829">
    <property type="term" value="F:threonine-tRNA ligase activity"/>
    <property type="evidence" value="ECO:0007669"/>
    <property type="project" value="UniProtKB-EC"/>
</dbReference>
<dbReference type="FunFam" id="3.30.980.10:FF:000005">
    <property type="entry name" value="Threonyl-tRNA synthetase, mitochondrial"/>
    <property type="match status" value="1"/>
</dbReference>
<dbReference type="PROSITE" id="PS50862">
    <property type="entry name" value="AA_TRNA_LIGASE_II"/>
    <property type="match status" value="1"/>
</dbReference>
<dbReference type="GO" id="GO:0005739">
    <property type="term" value="C:mitochondrion"/>
    <property type="evidence" value="ECO:0007669"/>
    <property type="project" value="TreeGrafter"/>
</dbReference>
<evidence type="ECO:0000313" key="15">
    <source>
        <dbReference type="EMBL" id="KAK5578803.1"/>
    </source>
</evidence>
<dbReference type="PANTHER" id="PTHR11451:SF46">
    <property type="entry name" value="THREONINE--TRNA LIGASE"/>
    <property type="match status" value="1"/>
</dbReference>
<dbReference type="SUPFAM" id="SSF81271">
    <property type="entry name" value="TGS-like"/>
    <property type="match status" value="1"/>
</dbReference>
<evidence type="ECO:0000259" key="13">
    <source>
        <dbReference type="PROSITE" id="PS50862"/>
    </source>
</evidence>
<comment type="catalytic activity">
    <reaction evidence="11">
        <text>tRNA(Thr) + L-threonine + ATP = L-threonyl-tRNA(Thr) + AMP + diphosphate + H(+)</text>
        <dbReference type="Rhea" id="RHEA:24624"/>
        <dbReference type="Rhea" id="RHEA-COMP:9670"/>
        <dbReference type="Rhea" id="RHEA-COMP:9704"/>
        <dbReference type="ChEBI" id="CHEBI:15378"/>
        <dbReference type="ChEBI" id="CHEBI:30616"/>
        <dbReference type="ChEBI" id="CHEBI:33019"/>
        <dbReference type="ChEBI" id="CHEBI:57926"/>
        <dbReference type="ChEBI" id="CHEBI:78442"/>
        <dbReference type="ChEBI" id="CHEBI:78534"/>
        <dbReference type="ChEBI" id="CHEBI:456215"/>
        <dbReference type="EC" id="6.1.1.3"/>
    </reaction>
</comment>
<dbReference type="InterPro" id="IPR018163">
    <property type="entry name" value="Thr/Ala-tRNA-synth_IIc_edit"/>
</dbReference>
<evidence type="ECO:0000256" key="9">
    <source>
        <dbReference type="ARBA" id="ARBA00023146"/>
    </source>
</evidence>
<evidence type="ECO:0000256" key="11">
    <source>
        <dbReference type="ARBA" id="ARBA00049515"/>
    </source>
</evidence>
<keyword evidence="6" id="KW-0547">Nucleotide-binding</keyword>
<dbReference type="InterPro" id="IPR002314">
    <property type="entry name" value="aa-tRNA-synt_IIb"/>
</dbReference>
<comment type="subcellular location">
    <subcellularLocation>
        <location evidence="1">Cytoplasm</location>
    </subcellularLocation>
</comment>
<dbReference type="InterPro" id="IPR033728">
    <property type="entry name" value="ThrRS_core"/>
</dbReference>
<dbReference type="InterPro" id="IPR045864">
    <property type="entry name" value="aa-tRNA-synth_II/BPL/LPL"/>
</dbReference>
<evidence type="ECO:0000259" key="14">
    <source>
        <dbReference type="PROSITE" id="PS51880"/>
    </source>
</evidence>
<keyword evidence="9" id="KW-0030">Aminoacyl-tRNA synthetase</keyword>
<proteinExistence type="inferred from homology"/>
<keyword evidence="7" id="KW-0067">ATP-binding</keyword>
<dbReference type="Gene3D" id="3.30.980.10">
    <property type="entry name" value="Threonyl-trna Synthetase, Chain A, domain 2"/>
    <property type="match status" value="1"/>
</dbReference>
<evidence type="ECO:0000256" key="10">
    <source>
        <dbReference type="ARBA" id="ARBA00031900"/>
    </source>
</evidence>
<dbReference type="Pfam" id="PF00587">
    <property type="entry name" value="tRNA-synt_2b"/>
    <property type="match status" value="1"/>
</dbReference>
<evidence type="ECO:0000256" key="6">
    <source>
        <dbReference type="ARBA" id="ARBA00022741"/>
    </source>
</evidence>
<dbReference type="CDD" id="cd00860">
    <property type="entry name" value="ThrRS_anticodon"/>
    <property type="match status" value="1"/>
</dbReference>
<dbReference type="AlphaFoldDB" id="A0AAN7U075"/>
<reference evidence="15 16" key="1">
    <citation type="submission" date="2023-11" db="EMBL/GenBank/DDBJ databases">
        <title>Dfirmibasis_genome.</title>
        <authorList>
            <person name="Edelbroek B."/>
            <person name="Kjellin J."/>
            <person name="Jerlstrom-Hultqvist J."/>
            <person name="Soderbom F."/>
        </authorList>
    </citation>
    <scope>NUCLEOTIDE SEQUENCE [LARGE SCALE GENOMIC DNA]</scope>
    <source>
        <strain evidence="15 16">TNS-C-14</strain>
    </source>
</reference>
<dbReference type="Proteomes" id="UP001344447">
    <property type="component" value="Unassembled WGS sequence"/>
</dbReference>
<dbReference type="SUPFAM" id="SSF52954">
    <property type="entry name" value="Class II aaRS ABD-related"/>
    <property type="match status" value="1"/>
</dbReference>
<evidence type="ECO:0000256" key="2">
    <source>
        <dbReference type="ARBA" id="ARBA00008226"/>
    </source>
</evidence>
<dbReference type="Gene3D" id="3.10.20.30">
    <property type="match status" value="1"/>
</dbReference>
<dbReference type="InterPro" id="IPR004095">
    <property type="entry name" value="TGS"/>
</dbReference>
<dbReference type="EMBL" id="JAVFKY010000003">
    <property type="protein sequence ID" value="KAK5578803.1"/>
    <property type="molecule type" value="Genomic_DNA"/>
</dbReference>
<dbReference type="InterPro" id="IPR002320">
    <property type="entry name" value="Thr-tRNA-ligase_IIa"/>
</dbReference>
<protein>
    <recommendedName>
        <fullName evidence="3">threonine--tRNA ligase</fullName>
        <ecNumber evidence="3">6.1.1.3</ecNumber>
    </recommendedName>
    <alternativeName>
        <fullName evidence="10">Threonyl-tRNA synthetase</fullName>
    </alternativeName>
</protein>
<evidence type="ECO:0000313" key="16">
    <source>
        <dbReference type="Proteomes" id="UP001344447"/>
    </source>
</evidence>
<evidence type="ECO:0000256" key="12">
    <source>
        <dbReference type="SAM" id="MobiDB-lite"/>
    </source>
</evidence>
<dbReference type="NCBIfam" id="TIGR00418">
    <property type="entry name" value="thrS"/>
    <property type="match status" value="1"/>
</dbReference>
<keyword evidence="8" id="KW-0648">Protein biosynthesis</keyword>
<dbReference type="Gene3D" id="3.30.930.10">
    <property type="entry name" value="Bira Bifunctional Protein, Domain 2"/>
    <property type="match status" value="1"/>
</dbReference>
<dbReference type="SUPFAM" id="SSF55681">
    <property type="entry name" value="Class II aaRS and biotin synthetases"/>
    <property type="match status" value="1"/>
</dbReference>